<evidence type="ECO:0000313" key="4">
    <source>
        <dbReference type="Proteomes" id="UP000198505"/>
    </source>
</evidence>
<dbReference type="STRING" id="416874.SAMN04487958_10941"/>
<accession>A0A1H9VE84</accession>
<dbReference type="PANTHER" id="PTHR21043:SF0">
    <property type="entry name" value="MITOCHONDRIAL ASSEMBLY OF RIBOSOMAL LARGE SUBUNIT PROTEIN 1"/>
    <property type="match status" value="1"/>
</dbReference>
<organism evidence="3 4">
    <name type="scientific">Vreelandella subterranea</name>
    <dbReference type="NCBI Taxonomy" id="416874"/>
    <lineage>
        <taxon>Bacteria</taxon>
        <taxon>Pseudomonadati</taxon>
        <taxon>Pseudomonadota</taxon>
        <taxon>Gammaproteobacteria</taxon>
        <taxon>Oceanospirillales</taxon>
        <taxon>Halomonadaceae</taxon>
        <taxon>Vreelandella</taxon>
    </lineage>
</organism>
<comment type="similarity">
    <text evidence="1 2">Belongs to the Iojap/RsfS family.</text>
</comment>
<proteinExistence type="inferred from homology"/>
<dbReference type="NCBIfam" id="TIGR00090">
    <property type="entry name" value="rsfS_iojap_ybeB"/>
    <property type="match status" value="1"/>
</dbReference>
<dbReference type="Pfam" id="PF02410">
    <property type="entry name" value="RsfS"/>
    <property type="match status" value="1"/>
</dbReference>
<dbReference type="EMBL" id="FOGS01000009">
    <property type="protein sequence ID" value="SES19888.1"/>
    <property type="molecule type" value="Genomic_DNA"/>
</dbReference>
<dbReference type="AlphaFoldDB" id="A0A1H9VE84"/>
<keyword evidence="2" id="KW-0678">Repressor</keyword>
<dbReference type="Proteomes" id="UP000198505">
    <property type="component" value="Unassembled WGS sequence"/>
</dbReference>
<evidence type="ECO:0000256" key="1">
    <source>
        <dbReference type="ARBA" id="ARBA00010574"/>
    </source>
</evidence>
<comment type="subunit">
    <text evidence="2">Interacts with ribosomal protein uL14 (rplN).</text>
</comment>
<gene>
    <name evidence="2" type="primary">rsfS</name>
    <name evidence="3" type="ORF">SAMN04487958_10941</name>
</gene>
<evidence type="ECO:0000256" key="2">
    <source>
        <dbReference type="HAMAP-Rule" id="MF_01477"/>
    </source>
</evidence>
<keyword evidence="4" id="KW-1185">Reference proteome</keyword>
<protein>
    <recommendedName>
        <fullName evidence="2">Ribosomal silencing factor RsfS</fullName>
    </recommendedName>
</protein>
<comment type="subcellular location">
    <subcellularLocation>
        <location evidence="2">Cytoplasm</location>
    </subcellularLocation>
</comment>
<reference evidence="4" key="1">
    <citation type="submission" date="2016-10" db="EMBL/GenBank/DDBJ databases">
        <authorList>
            <person name="Varghese N."/>
            <person name="Submissions S."/>
        </authorList>
    </citation>
    <scope>NUCLEOTIDE SEQUENCE [LARGE SCALE GENOMIC DNA]</scope>
    <source>
        <strain evidence="4">CGMCC 1.6495</strain>
    </source>
</reference>
<dbReference type="InterPro" id="IPR004394">
    <property type="entry name" value="Iojap/RsfS/C7orf30"/>
</dbReference>
<dbReference type="GO" id="GO:0042256">
    <property type="term" value="P:cytosolic ribosome assembly"/>
    <property type="evidence" value="ECO:0007669"/>
    <property type="project" value="UniProtKB-UniRule"/>
</dbReference>
<dbReference type="GO" id="GO:0043023">
    <property type="term" value="F:ribosomal large subunit binding"/>
    <property type="evidence" value="ECO:0007669"/>
    <property type="project" value="TreeGrafter"/>
</dbReference>
<dbReference type="Gene3D" id="3.30.460.10">
    <property type="entry name" value="Beta Polymerase, domain 2"/>
    <property type="match status" value="1"/>
</dbReference>
<dbReference type="SUPFAM" id="SSF81301">
    <property type="entry name" value="Nucleotidyltransferase"/>
    <property type="match status" value="1"/>
</dbReference>
<dbReference type="GO" id="GO:0017148">
    <property type="term" value="P:negative regulation of translation"/>
    <property type="evidence" value="ECO:0007669"/>
    <property type="project" value="UniProtKB-UniRule"/>
</dbReference>
<dbReference type="HAMAP" id="MF_01477">
    <property type="entry name" value="Iojap_RsfS"/>
    <property type="match status" value="1"/>
</dbReference>
<name>A0A1H9VE84_9GAMM</name>
<dbReference type="InterPro" id="IPR043519">
    <property type="entry name" value="NT_sf"/>
</dbReference>
<keyword evidence="2" id="KW-0963">Cytoplasm</keyword>
<dbReference type="PANTHER" id="PTHR21043">
    <property type="entry name" value="IOJAP SUPERFAMILY ORTHOLOG"/>
    <property type="match status" value="1"/>
</dbReference>
<dbReference type="GO" id="GO:0090071">
    <property type="term" value="P:negative regulation of ribosome biogenesis"/>
    <property type="evidence" value="ECO:0007669"/>
    <property type="project" value="UniProtKB-UniRule"/>
</dbReference>
<comment type="function">
    <text evidence="2">Functions as a ribosomal silencing factor. Interacts with ribosomal protein uL14 (rplN), blocking formation of intersubunit bridge B8. Prevents association of the 30S and 50S ribosomal subunits and the formation of functional ribosomes, thus repressing translation.</text>
</comment>
<keyword evidence="2" id="KW-0810">Translation regulation</keyword>
<evidence type="ECO:0000313" key="3">
    <source>
        <dbReference type="EMBL" id="SES19888.1"/>
    </source>
</evidence>
<dbReference type="GO" id="GO:0005737">
    <property type="term" value="C:cytoplasm"/>
    <property type="evidence" value="ECO:0007669"/>
    <property type="project" value="UniProtKB-SubCell"/>
</dbReference>
<sequence length="133" mass="14174">MGLSLGDMHIDTLKSVALDALEELKARDIAQLDVAGLTDVADIMLIASGTSTRHVAALAQNVVEKAKAAGLSPRGVEGGDNADWVLVDLSDVIVHIMLPEARALYDLERLWADLPSDTGLRELSLRDEPASMS</sequence>